<organism evidence="2 3">
    <name type="scientific">Helicobacter pylori UM037</name>
    <dbReference type="NCBI Taxonomy" id="1321939"/>
    <lineage>
        <taxon>Bacteria</taxon>
        <taxon>Pseudomonadati</taxon>
        <taxon>Campylobacterota</taxon>
        <taxon>Epsilonproteobacteria</taxon>
        <taxon>Campylobacterales</taxon>
        <taxon>Helicobacteraceae</taxon>
        <taxon>Helicobacter</taxon>
    </lineage>
</organism>
<feature type="coiled-coil region" evidence="1">
    <location>
        <begin position="147"/>
        <end position="242"/>
    </location>
</feature>
<dbReference type="SUPFAM" id="SSF56954">
    <property type="entry name" value="Outer membrane efflux proteins (OEP)"/>
    <property type="match status" value="1"/>
</dbReference>
<keyword evidence="1" id="KW-0175">Coiled coil</keyword>
<feature type="coiled-coil region" evidence="1">
    <location>
        <begin position="370"/>
        <end position="397"/>
    </location>
</feature>
<dbReference type="EMBL" id="AUSI01000031">
    <property type="protein sequence ID" value="EQK94638.1"/>
    <property type="molecule type" value="Genomic_DNA"/>
</dbReference>
<evidence type="ECO:0000313" key="2">
    <source>
        <dbReference type="EMBL" id="EQK94638.1"/>
    </source>
</evidence>
<dbReference type="Gene3D" id="1.20.1600.10">
    <property type="entry name" value="Outer membrane efflux proteins (OEP)"/>
    <property type="match status" value="1"/>
</dbReference>
<dbReference type="PANTHER" id="PTHR30203:SF23">
    <property type="entry name" value="OUTER MEMBRANE EFFLUX PROTEIN"/>
    <property type="match status" value="1"/>
</dbReference>
<evidence type="ECO:0000256" key="1">
    <source>
        <dbReference type="SAM" id="Coils"/>
    </source>
</evidence>
<comment type="caution">
    <text evidence="2">The sequence shown here is derived from an EMBL/GenBank/DDBJ whole genome shotgun (WGS) entry which is preliminary data.</text>
</comment>
<dbReference type="Proteomes" id="UP000015893">
    <property type="component" value="Unassembled WGS sequence"/>
</dbReference>
<dbReference type="InterPro" id="IPR010131">
    <property type="entry name" value="MdtP/NodT-like"/>
</dbReference>
<name>A0AB33Z6X4_HELPX</name>
<evidence type="ECO:0000313" key="3">
    <source>
        <dbReference type="Proteomes" id="UP000015893"/>
    </source>
</evidence>
<protein>
    <submittedName>
        <fullName evidence="2">Membrane protein</fullName>
    </submittedName>
</protein>
<dbReference type="AlphaFoldDB" id="A0AB33Z6X4"/>
<proteinExistence type="predicted"/>
<sequence>MVAFIPTAKDDWDFCFWWLNLKRARFIALKQAWIYKRMLSFMSAFDKGGVSIRLLSAFLLLFSLGLAKDLEIQSFVAKYLSKNQKIQALQEQIDALSSQEKVVSKWDNPILYLGYNNANVSDFFRLDSTLMQNMSLGLSQKVDLNGKKLTQSQMINLEKQKKILELKKTKQQLVINLMINGIENYKNQQEIELLNTAIKNLENTLYQANHSSSPNLIAIAKLEILKSQLEIKKNNLEEALSSSHYSMGELTFKEDEILSIAPKNFEFNKEQELYNISATNYDIAIARLDEEKAQKDITLAKKSFLEDVNVTGVYYFRSKQYYNYDMFSVALSIPLPIYGKQAKLVEQKKKESLVFKSEVENTKNKTHHLALKLLKKLETLQKNLEAINKIIKQNEKIAQIYALDLKSNGDYNAYYNAFNDKITIQITQLETLSALNSAYLSLQNLKGLE</sequence>
<dbReference type="PANTHER" id="PTHR30203">
    <property type="entry name" value="OUTER MEMBRANE CATION EFFLUX PROTEIN"/>
    <property type="match status" value="1"/>
</dbReference>
<dbReference type="GO" id="GO:0015562">
    <property type="term" value="F:efflux transmembrane transporter activity"/>
    <property type="evidence" value="ECO:0007669"/>
    <property type="project" value="InterPro"/>
</dbReference>
<reference evidence="2 3" key="1">
    <citation type="journal article" date="2013" name="Genome Announc.">
        <title>Multiple genome sequences of Helicobacter pylori strains of diverse disease and antibiotic resistance backgrounds from Malaysia.</title>
        <authorList>
            <person name="Rehvathy V."/>
            <person name="Tan M.H."/>
            <person name="Gunaletchumy S.P."/>
            <person name="Teh X."/>
            <person name="Wang S."/>
            <person name="Baybayan P."/>
            <person name="Singh S."/>
            <person name="Ashby M."/>
            <person name="Kaakoush N.O."/>
            <person name="Mitchell H.M."/>
            <person name="Croft L.J."/>
            <person name="Goh K.L."/>
            <person name="Loke M.F."/>
            <person name="Vadivelu J."/>
        </authorList>
    </citation>
    <scope>NUCLEOTIDE SEQUENCE [LARGE SCALE GENOMIC DNA]</scope>
    <source>
        <strain evidence="2 3">UM037</strain>
    </source>
</reference>
<accession>A0AB33Z6X4</accession>
<gene>
    <name evidence="2" type="ORF">N198_07355</name>
</gene>